<accession>A0ABT9NUD7</accession>
<organism evidence="2 3">
    <name type="scientific">Nocardioides massiliensis</name>
    <dbReference type="NCBI Taxonomy" id="1325935"/>
    <lineage>
        <taxon>Bacteria</taxon>
        <taxon>Bacillati</taxon>
        <taxon>Actinomycetota</taxon>
        <taxon>Actinomycetes</taxon>
        <taxon>Propionibacteriales</taxon>
        <taxon>Nocardioidaceae</taxon>
        <taxon>Nocardioides</taxon>
    </lineage>
</organism>
<feature type="transmembrane region" description="Helical" evidence="1">
    <location>
        <begin position="48"/>
        <end position="67"/>
    </location>
</feature>
<keyword evidence="1" id="KW-1133">Transmembrane helix</keyword>
<sequence>MTEHDPGDQGATEPGLRQVLERATDRIEPSYAGTVLDLARQRRSRRRATLASLAAAAVVVGVVVGVTRMDGSDRLMPADVPDPAPTASAPAETHDPVLARWDPFTVVDAPVRETVLPMDVEPPATAPSVLEQPIGAAVLAWPEEGRDVRLLAVDGTWRSVPGTVEAVSGTNRLVTPALSHDGRLLAHPTDAGILVVDLAAGEQRTIAWPDPLAGPSDWPPELRWMPGEQQVAVLHWRGTWLVGLDGSSRRAPYGGEYGTGLAIDPEGPIVHRRWEDQDLRVWDGETVVSETRFLHWGDRIVTAHGLMAMSGGGGGLPGNGGPMVVDAATGEVLAYAPIRDRSAVYTDNGHLRPQGFLDEDTVLLLVGPMDFRTMELGEESWHLVAWDFREHSFTRLATGDTAMSWVGVAPGVLADSW</sequence>
<keyword evidence="3" id="KW-1185">Reference proteome</keyword>
<dbReference type="Proteomes" id="UP001240447">
    <property type="component" value="Unassembled WGS sequence"/>
</dbReference>
<dbReference type="SUPFAM" id="SSF69304">
    <property type="entry name" value="Tricorn protease N-terminal domain"/>
    <property type="match status" value="1"/>
</dbReference>
<proteinExistence type="predicted"/>
<keyword evidence="1" id="KW-0472">Membrane</keyword>
<protein>
    <recommendedName>
        <fullName evidence="4">WD40 repeat domain-containing protein</fullName>
    </recommendedName>
</protein>
<gene>
    <name evidence="2" type="ORF">J2S59_003701</name>
</gene>
<name>A0ABT9NUD7_9ACTN</name>
<evidence type="ECO:0000313" key="3">
    <source>
        <dbReference type="Proteomes" id="UP001240447"/>
    </source>
</evidence>
<reference evidence="2 3" key="1">
    <citation type="submission" date="2023-07" db="EMBL/GenBank/DDBJ databases">
        <title>Sequencing the genomes of 1000 actinobacteria strains.</title>
        <authorList>
            <person name="Klenk H.-P."/>
        </authorList>
    </citation>
    <scope>NUCLEOTIDE SEQUENCE [LARGE SCALE GENOMIC DNA]</scope>
    <source>
        <strain evidence="2 3">GD13</strain>
    </source>
</reference>
<dbReference type="EMBL" id="JAUSQM010000001">
    <property type="protein sequence ID" value="MDP9823892.1"/>
    <property type="molecule type" value="Genomic_DNA"/>
</dbReference>
<evidence type="ECO:0008006" key="4">
    <source>
        <dbReference type="Google" id="ProtNLM"/>
    </source>
</evidence>
<keyword evidence="1" id="KW-0812">Transmembrane</keyword>
<comment type="caution">
    <text evidence="2">The sequence shown here is derived from an EMBL/GenBank/DDBJ whole genome shotgun (WGS) entry which is preliminary data.</text>
</comment>
<evidence type="ECO:0000313" key="2">
    <source>
        <dbReference type="EMBL" id="MDP9823892.1"/>
    </source>
</evidence>
<dbReference type="RefSeq" id="WP_306825377.1">
    <property type="nucleotide sequence ID" value="NZ_JAUSQM010000001.1"/>
</dbReference>
<evidence type="ECO:0000256" key="1">
    <source>
        <dbReference type="SAM" id="Phobius"/>
    </source>
</evidence>